<name>A0A644WRQ5_9ZZZZ</name>
<reference evidence="1" key="1">
    <citation type="submission" date="2019-08" db="EMBL/GenBank/DDBJ databases">
        <authorList>
            <person name="Kucharzyk K."/>
            <person name="Murdoch R.W."/>
            <person name="Higgins S."/>
            <person name="Loffler F."/>
        </authorList>
    </citation>
    <scope>NUCLEOTIDE SEQUENCE</scope>
</reference>
<accession>A0A644WRQ5</accession>
<proteinExistence type="predicted"/>
<protein>
    <submittedName>
        <fullName evidence="1">Uncharacterized protein</fullName>
    </submittedName>
</protein>
<dbReference type="EMBL" id="VSSQ01001223">
    <property type="protein sequence ID" value="MPM06379.1"/>
    <property type="molecule type" value="Genomic_DNA"/>
</dbReference>
<organism evidence="1">
    <name type="scientific">bioreactor metagenome</name>
    <dbReference type="NCBI Taxonomy" id="1076179"/>
    <lineage>
        <taxon>unclassified sequences</taxon>
        <taxon>metagenomes</taxon>
        <taxon>ecological metagenomes</taxon>
    </lineage>
</organism>
<dbReference type="AlphaFoldDB" id="A0A644WRQ5"/>
<sequence length="54" mass="5982">MLIVDPATGAMWKIETELLDETLNSSGASTDPEIRVVNINEIPDSWKARLVKVN</sequence>
<gene>
    <name evidence="1" type="ORF">SDC9_52678</name>
</gene>
<comment type="caution">
    <text evidence="1">The sequence shown here is derived from an EMBL/GenBank/DDBJ whole genome shotgun (WGS) entry which is preliminary data.</text>
</comment>
<evidence type="ECO:0000313" key="1">
    <source>
        <dbReference type="EMBL" id="MPM06379.1"/>
    </source>
</evidence>